<accession>A0ABD6EQL4</accession>
<keyword evidence="11 14" id="KW-0472">Membrane</keyword>
<organism evidence="17 18">
    <name type="scientific">Gnathostoma spinigerum</name>
    <dbReference type="NCBI Taxonomy" id="75299"/>
    <lineage>
        <taxon>Eukaryota</taxon>
        <taxon>Metazoa</taxon>
        <taxon>Ecdysozoa</taxon>
        <taxon>Nematoda</taxon>
        <taxon>Chromadorea</taxon>
        <taxon>Rhabditida</taxon>
        <taxon>Spirurina</taxon>
        <taxon>Gnathostomatomorpha</taxon>
        <taxon>Gnathostomatoidea</taxon>
        <taxon>Gnathostomatidae</taxon>
        <taxon>Gnathostoma</taxon>
    </lineage>
</organism>
<evidence type="ECO:0000256" key="10">
    <source>
        <dbReference type="ARBA" id="ARBA00022989"/>
    </source>
</evidence>
<keyword evidence="10 14" id="KW-1133">Transmembrane helix</keyword>
<dbReference type="GO" id="GO:0004377">
    <property type="term" value="F:GDP-Man:Man(3)GlcNAc(2)-PP-Dol alpha-1,2-mannosyltransferase activity"/>
    <property type="evidence" value="ECO:0007669"/>
    <property type="project" value="UniProtKB-UniRule"/>
</dbReference>
<comment type="function">
    <text evidence="13">GDP-Man:Man(3)GlcNAc(2)-PP-Dol alpha-1,2-mannosyltransferase that operates in the biosynthetic pathway of dolichol-linked oligosaccharides, the glycan precursors employed in protein asparagine (N)-glycosylation. The assembly of dolichol-linked oligosaccharides begins on the cytosolic side of the endoplasmic reticulum membrane and finishes in its lumen. The sequential addition of sugars to dolichol pyrophosphate produces dolichol-linked oligosaccharides containing fourteen sugars, including two GlcNAcs, nine mannoses and three glucoses. Once assembled, the oligosaccharide is transferred from the lipid to nascent proteins by oligosaccharyltransferases. Catalyzes, on the cytoplasmic face of the endoplasmic reticulum, the addition of the fourth and fifth mannose residues to the dolichol-linked oligosaccharide chain, to produce Man(5)GlcNAc(2)-PP-dolichol core oligosaccharide. Man(5)GlcNAc(2)-PP-dolichol is a substrate for ALG3, the following enzyme in the biosynthetic pathway.</text>
</comment>
<evidence type="ECO:0000256" key="1">
    <source>
        <dbReference type="ARBA" id="ARBA00004389"/>
    </source>
</evidence>
<evidence type="ECO:0000256" key="7">
    <source>
        <dbReference type="ARBA" id="ARBA00022679"/>
    </source>
</evidence>
<evidence type="ECO:0000259" key="15">
    <source>
        <dbReference type="Pfam" id="PF00534"/>
    </source>
</evidence>
<comment type="caution">
    <text evidence="17">The sequence shown here is derived from an EMBL/GenBank/DDBJ whole genome shotgun (WGS) entry which is preliminary data.</text>
</comment>
<reference evidence="17 18" key="1">
    <citation type="submission" date="2024-08" db="EMBL/GenBank/DDBJ databases">
        <title>Gnathostoma spinigerum genome.</title>
        <authorList>
            <person name="Gonzalez-Bertolin B."/>
            <person name="Monzon S."/>
            <person name="Zaballos A."/>
            <person name="Jimenez P."/>
            <person name="Dekumyoy P."/>
            <person name="Varona S."/>
            <person name="Cuesta I."/>
            <person name="Sumanam S."/>
            <person name="Adisakwattana P."/>
            <person name="Gasser R.B."/>
            <person name="Hernandez-Gonzalez A."/>
            <person name="Young N.D."/>
            <person name="Perteguer M.J."/>
        </authorList>
    </citation>
    <scope>NUCLEOTIDE SEQUENCE [LARGE SCALE GENOMIC DNA]</scope>
    <source>
        <strain evidence="17">AL3</strain>
        <tissue evidence="17">Liver</tissue>
    </source>
</reference>
<gene>
    <name evidence="17" type="ORF">AB6A40_008947</name>
</gene>
<evidence type="ECO:0000256" key="5">
    <source>
        <dbReference type="ARBA" id="ARBA00022018"/>
    </source>
</evidence>
<sequence length="492" mass="55738">MDLHWVKLAVKVFFVCLLLWSLSPLGFCALPFLAVIFIMRTRLRKENNVVAFFHPYCNAGGGGERVLWSAINAMHESDTARKYFRRYIVFTGDRDVRPSAFFKKAKERFNIDLDASIVEFIYLKSRPLLEARYYPRFTLAFQTLAGFIVGIEALWFMNPSIFIDTAGHPATLPLFRFVGGSQVGCYVHYPTISCDMLNVVEAREATYNNAFLIANSSFLSNIKLIYYHLFAFLYRLCGQSSQLVMVNGSWTREHIQKLWGNSKRIYLVYPPCAVNMFSEIVPTSEKLLCDKHIVQLLSVGQIRPEKNHKLQIDVLKEIKARLTRAGSIVKVKLVICGGCRNKEDEERVSMLKLYASKLGLTEDDLQWALNVPINELSALLGDSLVGIHSMWNEHFGISVVESLAAGQIMVAHNSGGPAMDIIGNVSEENECHTTVGFLASTVDEYANCVIKVIAMDRRERDEIRKEARKSVVKFNEVNFAKSWNEAVSKCLL</sequence>
<evidence type="ECO:0000256" key="9">
    <source>
        <dbReference type="ARBA" id="ARBA00022824"/>
    </source>
</evidence>
<evidence type="ECO:0000256" key="2">
    <source>
        <dbReference type="ARBA" id="ARBA00004922"/>
    </source>
</evidence>
<keyword evidence="9 14" id="KW-0256">Endoplasmic reticulum</keyword>
<dbReference type="PANTHER" id="PTHR45919:SF1">
    <property type="entry name" value="GDP-MAN:MAN(3)GLCNAC(2)-PP-DOL ALPHA-1,2-MANNOSYLTRANSFERASE"/>
    <property type="match status" value="1"/>
</dbReference>
<evidence type="ECO:0000256" key="4">
    <source>
        <dbReference type="ARBA" id="ARBA00012645"/>
    </source>
</evidence>
<keyword evidence="18" id="KW-1185">Reference proteome</keyword>
<evidence type="ECO:0000259" key="16">
    <source>
        <dbReference type="Pfam" id="PF15924"/>
    </source>
</evidence>
<keyword evidence="8 14" id="KW-0812">Transmembrane</keyword>
<feature type="domain" description="Glycosyl transferase family 1" evidence="15">
    <location>
        <begin position="295"/>
        <end position="469"/>
    </location>
</feature>
<evidence type="ECO:0000256" key="13">
    <source>
        <dbReference type="ARBA" id="ARBA00045128"/>
    </source>
</evidence>
<dbReference type="InterPro" id="IPR031814">
    <property type="entry name" value="ALG11_N"/>
</dbReference>
<dbReference type="Pfam" id="PF00534">
    <property type="entry name" value="Glycos_transf_1"/>
    <property type="match status" value="1"/>
</dbReference>
<evidence type="ECO:0000256" key="3">
    <source>
        <dbReference type="ARBA" id="ARBA00009481"/>
    </source>
</evidence>
<protein>
    <recommendedName>
        <fullName evidence="5 14">GDP-Man:Man(3)GlcNAc(2)-PP-Dol alpha-1,2-mannosyltransferase</fullName>
        <ecNumber evidence="4 14">2.4.1.131</ecNumber>
    </recommendedName>
</protein>
<dbReference type="PANTHER" id="PTHR45919">
    <property type="entry name" value="GDP-MAN:MAN(3)GLCNAC(2)-PP-DOL ALPHA-1,2-MANNOSYLTRANSFERASE"/>
    <property type="match status" value="1"/>
</dbReference>
<dbReference type="Proteomes" id="UP001608902">
    <property type="component" value="Unassembled WGS sequence"/>
</dbReference>
<keyword evidence="6 14" id="KW-0328">Glycosyltransferase</keyword>
<dbReference type="InterPro" id="IPR001296">
    <property type="entry name" value="Glyco_trans_1"/>
</dbReference>
<dbReference type="EC" id="2.4.1.131" evidence="4 14"/>
<feature type="domain" description="ALG11 mannosyltransferase N-terminal" evidence="16">
    <location>
        <begin position="48"/>
        <end position="259"/>
    </location>
</feature>
<dbReference type="InterPro" id="IPR038013">
    <property type="entry name" value="ALG11"/>
</dbReference>
<comment type="subcellular location">
    <subcellularLocation>
        <location evidence="1">Endoplasmic reticulum membrane</location>
        <topology evidence="1">Single-pass membrane protein</topology>
    </subcellularLocation>
</comment>
<keyword evidence="7 14" id="KW-0808">Transferase</keyword>
<evidence type="ECO:0000256" key="11">
    <source>
        <dbReference type="ARBA" id="ARBA00023136"/>
    </source>
</evidence>
<name>A0ABD6EQL4_9BILA</name>
<proteinExistence type="inferred from homology"/>
<evidence type="ECO:0000256" key="12">
    <source>
        <dbReference type="ARBA" id="ARBA00045065"/>
    </source>
</evidence>
<dbReference type="AlphaFoldDB" id="A0ABD6EQL4"/>
<dbReference type="Pfam" id="PF15924">
    <property type="entry name" value="ALG11_N"/>
    <property type="match status" value="1"/>
</dbReference>
<dbReference type="GO" id="GO:0005789">
    <property type="term" value="C:endoplasmic reticulum membrane"/>
    <property type="evidence" value="ECO:0007669"/>
    <property type="project" value="UniProtKB-SubCell"/>
</dbReference>
<feature type="transmembrane region" description="Helical" evidence="14">
    <location>
        <begin position="133"/>
        <end position="157"/>
    </location>
</feature>
<evidence type="ECO:0000256" key="6">
    <source>
        <dbReference type="ARBA" id="ARBA00022676"/>
    </source>
</evidence>
<comment type="pathway">
    <text evidence="2 14">Protein modification; protein glycosylation.</text>
</comment>
<comment type="similarity">
    <text evidence="3 14">Belongs to the glycosyltransferase group 1 family. Glycosyltransferase 4 subfamily.</text>
</comment>
<dbReference type="EMBL" id="JBGFUD010008826">
    <property type="protein sequence ID" value="MFH4982238.1"/>
    <property type="molecule type" value="Genomic_DNA"/>
</dbReference>
<dbReference type="CDD" id="cd03806">
    <property type="entry name" value="GT4_ALG11-like"/>
    <property type="match status" value="1"/>
</dbReference>
<evidence type="ECO:0000256" key="8">
    <source>
        <dbReference type="ARBA" id="ARBA00022692"/>
    </source>
</evidence>
<feature type="transmembrane region" description="Helical" evidence="14">
    <location>
        <begin position="12"/>
        <end position="38"/>
    </location>
</feature>
<evidence type="ECO:0000256" key="14">
    <source>
        <dbReference type="RuleBase" id="RU367051"/>
    </source>
</evidence>
<dbReference type="Gene3D" id="3.40.50.2000">
    <property type="entry name" value="Glycogen Phosphorylase B"/>
    <property type="match status" value="1"/>
</dbReference>
<comment type="catalytic activity">
    <reaction evidence="12 14">
        <text>an alpha-D-Man-(1-&gt;3)-[alpha-D-Man-(1-&gt;6)]-beta-D-Man-(1-&gt;4)-beta-D-GlcNAc-(1-&gt;4)-alpha-D-GlcNAc-diphospho-di-trans,poly-cis-dolichol + 2 GDP-alpha-D-mannose = an alpha-D-Man-(1-&gt;2)-alpha-D-Man-(1-&gt;2)-alpha-D-Man-(1-&gt;3)-[alpha-D-Man-(1-&gt;6)]-beta-D-Man-(1-&gt;4)-beta-D-GlcNAc-(1-&gt;4)-alpha-D-GlcNAc-diphospho-di-trans,poly-cis-dolichol + 2 GDP + 2 H(+)</text>
        <dbReference type="Rhea" id="RHEA:29523"/>
        <dbReference type="Rhea" id="RHEA-COMP:19515"/>
        <dbReference type="Rhea" id="RHEA-COMP:19516"/>
        <dbReference type="ChEBI" id="CHEBI:15378"/>
        <dbReference type="ChEBI" id="CHEBI:57527"/>
        <dbReference type="ChEBI" id="CHEBI:58189"/>
        <dbReference type="ChEBI" id="CHEBI:132511"/>
        <dbReference type="ChEBI" id="CHEBI:132515"/>
        <dbReference type="EC" id="2.4.1.131"/>
    </reaction>
    <physiologicalReaction direction="left-to-right" evidence="12 14">
        <dbReference type="Rhea" id="RHEA:29524"/>
    </physiologicalReaction>
</comment>
<dbReference type="SUPFAM" id="SSF53756">
    <property type="entry name" value="UDP-Glycosyltransferase/glycogen phosphorylase"/>
    <property type="match status" value="1"/>
</dbReference>
<evidence type="ECO:0000313" key="18">
    <source>
        <dbReference type="Proteomes" id="UP001608902"/>
    </source>
</evidence>
<evidence type="ECO:0000313" key="17">
    <source>
        <dbReference type="EMBL" id="MFH4982238.1"/>
    </source>
</evidence>